<evidence type="ECO:0000256" key="1">
    <source>
        <dbReference type="ARBA" id="ARBA00000677"/>
    </source>
</evidence>
<dbReference type="OrthoDB" id="9802919at2"/>
<evidence type="ECO:0000256" key="7">
    <source>
        <dbReference type="RuleBase" id="RU362042"/>
    </source>
</evidence>
<dbReference type="PROSITE" id="PS00760">
    <property type="entry name" value="SPASE_I_2"/>
    <property type="match status" value="1"/>
</dbReference>
<comment type="catalytic activity">
    <reaction evidence="1 7">
        <text>Cleavage of hydrophobic, N-terminal signal or leader sequences from secreted and periplasmic proteins.</text>
        <dbReference type="EC" id="3.4.21.89"/>
    </reaction>
</comment>
<name>A0A316TPX6_9BACT</name>
<dbReference type="Gene3D" id="2.10.109.10">
    <property type="entry name" value="Umud Fragment, subunit A"/>
    <property type="match status" value="2"/>
</dbReference>
<dbReference type="GO" id="GO:0009003">
    <property type="term" value="F:signal peptidase activity"/>
    <property type="evidence" value="ECO:0007669"/>
    <property type="project" value="UniProtKB-EC"/>
</dbReference>
<evidence type="ECO:0000259" key="8">
    <source>
        <dbReference type="Pfam" id="PF10502"/>
    </source>
</evidence>
<dbReference type="Proteomes" id="UP000245533">
    <property type="component" value="Unassembled WGS sequence"/>
</dbReference>
<dbReference type="PRINTS" id="PR00727">
    <property type="entry name" value="LEADERPTASE"/>
</dbReference>
<dbReference type="RefSeq" id="WP_109647748.1">
    <property type="nucleotide sequence ID" value="NZ_QGGB01000009.1"/>
</dbReference>
<dbReference type="Pfam" id="PF10502">
    <property type="entry name" value="Peptidase_S26"/>
    <property type="match status" value="2"/>
</dbReference>
<dbReference type="InterPro" id="IPR019757">
    <property type="entry name" value="Pept_S26A_signal_pept_1_Lys-AS"/>
</dbReference>
<dbReference type="GO" id="GO:0004252">
    <property type="term" value="F:serine-type endopeptidase activity"/>
    <property type="evidence" value="ECO:0007669"/>
    <property type="project" value="InterPro"/>
</dbReference>
<evidence type="ECO:0000256" key="6">
    <source>
        <dbReference type="PIRSR" id="PIRSR600223-1"/>
    </source>
</evidence>
<feature type="active site" evidence="6">
    <location>
        <position position="64"/>
    </location>
</feature>
<keyword evidence="7" id="KW-0812">Transmembrane</keyword>
<comment type="caution">
    <text evidence="9">The sequence shown here is derived from an EMBL/GenBank/DDBJ whole genome shotgun (WGS) entry which is preliminary data.</text>
</comment>
<evidence type="ECO:0000313" key="10">
    <source>
        <dbReference type="Proteomes" id="UP000245533"/>
    </source>
</evidence>
<keyword evidence="7" id="KW-0472">Membrane</keyword>
<dbReference type="CDD" id="cd06530">
    <property type="entry name" value="S26_SPase_I"/>
    <property type="match status" value="2"/>
</dbReference>
<keyword evidence="7" id="KW-0645">Protease</keyword>
<proteinExistence type="inferred from homology"/>
<keyword evidence="5 7" id="KW-0378">Hydrolase</keyword>
<dbReference type="GO" id="GO:0016020">
    <property type="term" value="C:membrane"/>
    <property type="evidence" value="ECO:0007669"/>
    <property type="project" value="UniProtKB-SubCell"/>
</dbReference>
<dbReference type="InterPro" id="IPR019533">
    <property type="entry name" value="Peptidase_S26"/>
</dbReference>
<comment type="similarity">
    <text evidence="2 7">Belongs to the peptidase S26 family.</text>
</comment>
<organism evidence="9 10">
    <name type="scientific">Rhodohalobacter mucosus</name>
    <dbReference type="NCBI Taxonomy" id="2079485"/>
    <lineage>
        <taxon>Bacteria</taxon>
        <taxon>Pseudomonadati</taxon>
        <taxon>Balneolota</taxon>
        <taxon>Balneolia</taxon>
        <taxon>Balneolales</taxon>
        <taxon>Balneolaceae</taxon>
        <taxon>Rhodohalobacter</taxon>
    </lineage>
</organism>
<feature type="domain" description="Peptidase S26" evidence="8">
    <location>
        <begin position="301"/>
        <end position="345"/>
    </location>
</feature>
<dbReference type="InterPro" id="IPR000223">
    <property type="entry name" value="Pept_S26A_signal_pept_1"/>
</dbReference>
<accession>A0A316TPX6</accession>
<dbReference type="EC" id="3.4.21.89" evidence="3 7"/>
<dbReference type="SUPFAM" id="SSF51306">
    <property type="entry name" value="LexA/Signal peptidase"/>
    <property type="match status" value="2"/>
</dbReference>
<sequence length="365" mass="42291">MSRKKDLTKKESFWNRKRSDKEKAEDAKAKHWAREWLDALIWAAVAAIILRTFFFGAYRIPTPSMEKTLLTGDFLIVTKLAYGPRTPMTVSVPFTEIYVPGINLPWFRIPGYSEVKRNDIVVFNYPIDVAPISAKTNYIKRAVGMPGDRLRVDAKDLYVNGERAEQYETLMFNYRAITRGGVRLSPAKVREAGGSVVQSGNGEYILNLTSELAGEMESWPEIESVEQFVLPEDFNIFSRRGFNFSRGFNNHDHIPEFTVPYAGQQVELTPENWNIYQDILERYERVSVQQDNGQFIINGEETNLYTIQKDYYFMMGDNRDDSEDSRYWGFVPDDHVIGKAGMIYFSWDGERWLPRVGRMFDLIHS</sequence>
<dbReference type="AlphaFoldDB" id="A0A316TPX6"/>
<evidence type="ECO:0000256" key="4">
    <source>
        <dbReference type="ARBA" id="ARBA00019232"/>
    </source>
</evidence>
<protein>
    <recommendedName>
        <fullName evidence="4 7">Signal peptidase I</fullName>
        <ecNumber evidence="3 7">3.4.21.89</ecNumber>
    </recommendedName>
</protein>
<feature type="domain" description="Peptidase S26" evidence="8">
    <location>
        <begin position="34"/>
        <end position="166"/>
    </location>
</feature>
<keyword evidence="7" id="KW-1133">Transmembrane helix</keyword>
<evidence type="ECO:0000256" key="3">
    <source>
        <dbReference type="ARBA" id="ARBA00013208"/>
    </source>
</evidence>
<dbReference type="InterPro" id="IPR036286">
    <property type="entry name" value="LexA/Signal_pep-like_sf"/>
</dbReference>
<dbReference type="PROSITE" id="PS00761">
    <property type="entry name" value="SPASE_I_3"/>
    <property type="match status" value="1"/>
</dbReference>
<evidence type="ECO:0000313" key="9">
    <source>
        <dbReference type="EMBL" id="PWN05721.1"/>
    </source>
</evidence>
<comment type="subcellular location">
    <subcellularLocation>
        <location evidence="7">Membrane</location>
        <topology evidence="7">Single-pass type II membrane protein</topology>
    </subcellularLocation>
</comment>
<dbReference type="GO" id="GO:0006465">
    <property type="term" value="P:signal peptide processing"/>
    <property type="evidence" value="ECO:0007669"/>
    <property type="project" value="InterPro"/>
</dbReference>
<gene>
    <name evidence="9" type="ORF">DDZ15_14140</name>
</gene>
<dbReference type="PANTHER" id="PTHR43390">
    <property type="entry name" value="SIGNAL PEPTIDASE I"/>
    <property type="match status" value="1"/>
</dbReference>
<dbReference type="EMBL" id="QGGB01000009">
    <property type="protein sequence ID" value="PWN05721.1"/>
    <property type="molecule type" value="Genomic_DNA"/>
</dbReference>
<feature type="transmembrane region" description="Helical" evidence="7">
    <location>
        <begin position="39"/>
        <end position="58"/>
    </location>
</feature>
<keyword evidence="10" id="KW-1185">Reference proteome</keyword>
<dbReference type="InterPro" id="IPR019758">
    <property type="entry name" value="Pept_S26A_signal_pept_1_CS"/>
</dbReference>
<reference evidence="9 10" key="1">
    <citation type="submission" date="2018-05" db="EMBL/GenBank/DDBJ databases">
        <title>Rhodohalobacter halophilus gen. nov., sp. nov., a moderately halophilic member of the family Balneolaceae.</title>
        <authorList>
            <person name="Liu Z.-W."/>
        </authorList>
    </citation>
    <scope>NUCLEOTIDE SEQUENCE [LARGE SCALE GENOMIC DNA]</scope>
    <source>
        <strain evidence="9 10">8A47</strain>
    </source>
</reference>
<dbReference type="PANTHER" id="PTHR43390:SF1">
    <property type="entry name" value="CHLOROPLAST PROCESSING PEPTIDASE"/>
    <property type="match status" value="1"/>
</dbReference>
<evidence type="ECO:0000256" key="2">
    <source>
        <dbReference type="ARBA" id="ARBA00009370"/>
    </source>
</evidence>
<dbReference type="NCBIfam" id="TIGR02227">
    <property type="entry name" value="sigpep_I_bact"/>
    <property type="match status" value="2"/>
</dbReference>
<feature type="active site" evidence="6">
    <location>
        <position position="140"/>
    </location>
</feature>
<evidence type="ECO:0000256" key="5">
    <source>
        <dbReference type="ARBA" id="ARBA00022801"/>
    </source>
</evidence>